<evidence type="ECO:0000256" key="10">
    <source>
        <dbReference type="ARBA" id="ARBA00022989"/>
    </source>
</evidence>
<keyword evidence="9" id="KW-0735">Signal-anchor</keyword>
<dbReference type="eggNOG" id="KOG2246">
    <property type="taxonomic scope" value="Eukaryota"/>
</dbReference>
<protein>
    <recommendedName>
        <fullName evidence="4">N-acetylgalactosaminide beta-1,3-galactosyltransferase</fullName>
        <ecNumber evidence="4">2.4.1.122</ecNumber>
    </recommendedName>
</protein>
<evidence type="ECO:0000313" key="13">
    <source>
        <dbReference type="EMBL" id="EME43836.1"/>
    </source>
</evidence>
<dbReference type="AlphaFoldDB" id="N1PKG7"/>
<reference evidence="13 14" key="2">
    <citation type="journal article" date="2012" name="PLoS Pathog.">
        <title>Diverse lifestyles and strategies of plant pathogenesis encoded in the genomes of eighteen Dothideomycetes fungi.</title>
        <authorList>
            <person name="Ohm R.A."/>
            <person name="Feau N."/>
            <person name="Henrissat B."/>
            <person name="Schoch C.L."/>
            <person name="Horwitz B.A."/>
            <person name="Barry K.W."/>
            <person name="Condon B.J."/>
            <person name="Copeland A.C."/>
            <person name="Dhillon B."/>
            <person name="Glaser F."/>
            <person name="Hesse C.N."/>
            <person name="Kosti I."/>
            <person name="LaButti K."/>
            <person name="Lindquist E.A."/>
            <person name="Lucas S."/>
            <person name="Salamov A.A."/>
            <person name="Bradshaw R.E."/>
            <person name="Ciuffetti L."/>
            <person name="Hamelin R.C."/>
            <person name="Kema G.H.J."/>
            <person name="Lawrence C."/>
            <person name="Scott J.A."/>
            <person name="Spatafora J.W."/>
            <person name="Turgeon B.G."/>
            <person name="de Wit P.J.G.M."/>
            <person name="Zhong S."/>
            <person name="Goodwin S.B."/>
            <person name="Grigoriev I.V."/>
        </authorList>
    </citation>
    <scope>NUCLEOTIDE SEQUENCE [LARGE SCALE GENOMIC DNA]</scope>
    <source>
        <strain evidence="14">NZE10 / CBS 128990</strain>
    </source>
</reference>
<evidence type="ECO:0000256" key="5">
    <source>
        <dbReference type="ARBA" id="ARBA00022676"/>
    </source>
</evidence>
<dbReference type="HOGENOM" id="CLU_022549_3_1_1"/>
<evidence type="ECO:0000256" key="2">
    <source>
        <dbReference type="ARBA" id="ARBA00004922"/>
    </source>
</evidence>
<evidence type="ECO:0000256" key="9">
    <source>
        <dbReference type="ARBA" id="ARBA00022968"/>
    </source>
</evidence>
<evidence type="ECO:0000256" key="3">
    <source>
        <dbReference type="ARBA" id="ARBA00006462"/>
    </source>
</evidence>
<dbReference type="EMBL" id="KB446539">
    <property type="protein sequence ID" value="EME43836.1"/>
    <property type="molecule type" value="Genomic_DNA"/>
</dbReference>
<sequence length="421" mass="48914">MWAPVSPIDDSLRGRFCPQIPGMENIVYIIKTGSTEALERLPIHIKTTMQCWPHTFVFSDYGELIENVTLHDALDEVEEWIREDHSDFELRRQLYKHGRKILESNHFASDEDDNTSVLGMPGNAGWRLDRFKSLPMVRKAYELHPTAKWYIFTDADTWVSPTNLVNWLGKFDHSKQWYLGNPSVIGQQSFGHGGSGYILSNSAMNATTEMYSRESQYWDRFAAKHWAGDCVLATALQHRLNIPVSWAYPLLQSESPFMLDYTEQNYYRKLWCYPVVSYHHASPSTIETLWDFEKNWTAQHHTSLQPMRHRDVFQDVVIPKFAEHDQQEWDNLSGDIVPYWRSDSPPNFNAETLRCRQTCERNSTCLQFSYSDHQCRTSGRPKVGKAAGKGVRSGWLPARIKTYMADYDDCNDGRWIVHEAL</sequence>
<dbReference type="InterPro" id="IPR003378">
    <property type="entry name" value="Fringe-like_glycosylTrfase"/>
</dbReference>
<organism evidence="13 14">
    <name type="scientific">Dothistroma septosporum (strain NZE10 / CBS 128990)</name>
    <name type="common">Red band needle blight fungus</name>
    <name type="synonym">Mycosphaerella pini</name>
    <dbReference type="NCBI Taxonomy" id="675120"/>
    <lineage>
        <taxon>Eukaryota</taxon>
        <taxon>Fungi</taxon>
        <taxon>Dikarya</taxon>
        <taxon>Ascomycota</taxon>
        <taxon>Pezizomycotina</taxon>
        <taxon>Dothideomycetes</taxon>
        <taxon>Dothideomycetidae</taxon>
        <taxon>Mycosphaerellales</taxon>
        <taxon>Mycosphaerellaceae</taxon>
        <taxon>Dothistroma</taxon>
    </lineage>
</organism>
<dbReference type="OrthoDB" id="414175at2759"/>
<comment type="similarity">
    <text evidence="3">Belongs to the glycosyltransferase 31 family. Beta3-Gal-T subfamily.</text>
</comment>
<name>N1PKG7_DOTSN</name>
<dbReference type="PANTHER" id="PTHR23033">
    <property type="entry name" value="BETA1,3-GALACTOSYLTRANSFERASE"/>
    <property type="match status" value="1"/>
</dbReference>
<keyword evidence="6 13" id="KW-0808">Transferase</keyword>
<keyword evidence="10" id="KW-1133">Transmembrane helix</keyword>
<evidence type="ECO:0000256" key="8">
    <source>
        <dbReference type="ARBA" id="ARBA00022741"/>
    </source>
</evidence>
<evidence type="ECO:0000256" key="6">
    <source>
        <dbReference type="ARBA" id="ARBA00022679"/>
    </source>
</evidence>
<evidence type="ECO:0000256" key="7">
    <source>
        <dbReference type="ARBA" id="ARBA00022692"/>
    </source>
</evidence>
<keyword evidence="7" id="KW-0812">Transmembrane</keyword>
<evidence type="ECO:0000256" key="11">
    <source>
        <dbReference type="ARBA" id="ARBA00023136"/>
    </source>
</evidence>
<dbReference type="GO" id="GO:0000166">
    <property type="term" value="F:nucleotide binding"/>
    <property type="evidence" value="ECO:0007669"/>
    <property type="project" value="UniProtKB-KW"/>
</dbReference>
<accession>N1PKG7</accession>
<evidence type="ECO:0000313" key="14">
    <source>
        <dbReference type="Proteomes" id="UP000016933"/>
    </source>
</evidence>
<gene>
    <name evidence="13" type="ORF">DOTSEDRAFT_171707</name>
</gene>
<dbReference type="EC" id="2.4.1.122" evidence="4"/>
<evidence type="ECO:0000259" key="12">
    <source>
        <dbReference type="Pfam" id="PF02434"/>
    </source>
</evidence>
<dbReference type="Gene3D" id="3.90.550.50">
    <property type="match status" value="1"/>
</dbReference>
<comment type="subcellular location">
    <subcellularLocation>
        <location evidence="1">Membrane</location>
        <topology evidence="1">Single-pass type II membrane protein</topology>
    </subcellularLocation>
</comment>
<comment type="pathway">
    <text evidence="2">Protein modification; protein glycosylation.</text>
</comment>
<evidence type="ECO:0000256" key="1">
    <source>
        <dbReference type="ARBA" id="ARBA00004606"/>
    </source>
</evidence>
<dbReference type="Pfam" id="PF02434">
    <property type="entry name" value="Fringe"/>
    <property type="match status" value="1"/>
</dbReference>
<keyword evidence="11" id="KW-0472">Membrane</keyword>
<dbReference type="Proteomes" id="UP000016933">
    <property type="component" value="Unassembled WGS sequence"/>
</dbReference>
<proteinExistence type="inferred from homology"/>
<dbReference type="OMA" id="PMQIGET"/>
<dbReference type="GO" id="GO:0016020">
    <property type="term" value="C:membrane"/>
    <property type="evidence" value="ECO:0007669"/>
    <property type="project" value="UniProtKB-SubCell"/>
</dbReference>
<dbReference type="PANTHER" id="PTHR23033:SF47">
    <property type="entry name" value="APPLE DOMAIN-CONTAINING PROTEIN-RELATED"/>
    <property type="match status" value="1"/>
</dbReference>
<dbReference type="GO" id="GO:0016263">
    <property type="term" value="F:glycoprotein-N-acetylgalactosamine 3-beta-galactosyltransferase activity"/>
    <property type="evidence" value="ECO:0007669"/>
    <property type="project" value="UniProtKB-EC"/>
</dbReference>
<dbReference type="STRING" id="675120.N1PKG7"/>
<keyword evidence="14" id="KW-1185">Reference proteome</keyword>
<keyword evidence="5" id="KW-0328">Glycosyltransferase</keyword>
<evidence type="ECO:0000256" key="4">
    <source>
        <dbReference type="ARBA" id="ARBA00012557"/>
    </source>
</evidence>
<reference evidence="14" key="1">
    <citation type="journal article" date="2012" name="PLoS Genet.">
        <title>The genomes of the fungal plant pathogens Cladosporium fulvum and Dothistroma septosporum reveal adaptation to different hosts and lifestyles but also signatures of common ancestry.</title>
        <authorList>
            <person name="de Wit P.J.G.M."/>
            <person name="van der Burgt A."/>
            <person name="Oekmen B."/>
            <person name="Stergiopoulos I."/>
            <person name="Abd-Elsalam K.A."/>
            <person name="Aerts A.L."/>
            <person name="Bahkali A.H."/>
            <person name="Beenen H.G."/>
            <person name="Chettri P."/>
            <person name="Cox M.P."/>
            <person name="Datema E."/>
            <person name="de Vries R.P."/>
            <person name="Dhillon B."/>
            <person name="Ganley A.R."/>
            <person name="Griffiths S.A."/>
            <person name="Guo Y."/>
            <person name="Hamelin R.C."/>
            <person name="Henrissat B."/>
            <person name="Kabir M.S."/>
            <person name="Jashni M.K."/>
            <person name="Kema G."/>
            <person name="Klaubauf S."/>
            <person name="Lapidus A."/>
            <person name="Levasseur A."/>
            <person name="Lindquist E."/>
            <person name="Mehrabi R."/>
            <person name="Ohm R.A."/>
            <person name="Owen T.J."/>
            <person name="Salamov A."/>
            <person name="Schwelm A."/>
            <person name="Schijlen E."/>
            <person name="Sun H."/>
            <person name="van den Burg H.A."/>
            <person name="van Ham R.C.H.J."/>
            <person name="Zhang S."/>
            <person name="Goodwin S.B."/>
            <person name="Grigoriev I.V."/>
            <person name="Collemare J."/>
            <person name="Bradshaw R.E."/>
        </authorList>
    </citation>
    <scope>NUCLEOTIDE SEQUENCE [LARGE SCALE GENOMIC DNA]</scope>
    <source>
        <strain evidence="14">NZE10 / CBS 128990</strain>
    </source>
</reference>
<dbReference type="InterPro" id="IPR026050">
    <property type="entry name" value="C1GALT1/C1GALT1_chp1"/>
</dbReference>
<keyword evidence="8" id="KW-0547">Nucleotide-binding</keyword>
<feature type="domain" description="Fringe-like glycosyltransferase" evidence="12">
    <location>
        <begin position="143"/>
        <end position="280"/>
    </location>
</feature>